<evidence type="ECO:0000256" key="1">
    <source>
        <dbReference type="ARBA" id="ARBA00001974"/>
    </source>
</evidence>
<evidence type="ECO:0000256" key="5">
    <source>
        <dbReference type="ARBA" id="ARBA00023002"/>
    </source>
</evidence>
<organism evidence="7 8">
    <name type="scientific">Penicillium salamii</name>
    <dbReference type="NCBI Taxonomy" id="1612424"/>
    <lineage>
        <taxon>Eukaryota</taxon>
        <taxon>Fungi</taxon>
        <taxon>Dikarya</taxon>
        <taxon>Ascomycota</taxon>
        <taxon>Pezizomycotina</taxon>
        <taxon>Eurotiomycetes</taxon>
        <taxon>Eurotiomycetidae</taxon>
        <taxon>Eurotiales</taxon>
        <taxon>Aspergillaceae</taxon>
        <taxon>Penicillium</taxon>
    </lineage>
</organism>
<dbReference type="InterPro" id="IPR016166">
    <property type="entry name" value="FAD-bd_PCMH"/>
</dbReference>
<evidence type="ECO:0000256" key="3">
    <source>
        <dbReference type="ARBA" id="ARBA00022630"/>
    </source>
</evidence>
<dbReference type="GO" id="GO:0071949">
    <property type="term" value="F:FAD binding"/>
    <property type="evidence" value="ECO:0007669"/>
    <property type="project" value="InterPro"/>
</dbReference>
<protein>
    <recommendedName>
        <fullName evidence="6">FAD-binding PCMH-type domain-containing protein</fullName>
    </recommendedName>
</protein>
<dbReference type="InterPro" id="IPR050416">
    <property type="entry name" value="FAD-linked_Oxidoreductase"/>
</dbReference>
<dbReference type="OrthoDB" id="415825at2759"/>
<dbReference type="PROSITE" id="PS51387">
    <property type="entry name" value="FAD_PCMH"/>
    <property type="match status" value="1"/>
</dbReference>
<evidence type="ECO:0000256" key="2">
    <source>
        <dbReference type="ARBA" id="ARBA00005466"/>
    </source>
</evidence>
<keyword evidence="3" id="KW-0285">Flavoprotein</keyword>
<comment type="similarity">
    <text evidence="2">Belongs to the oxygen-dependent FAD-linked oxidoreductase family.</text>
</comment>
<feature type="domain" description="FAD-binding PCMH-type" evidence="6">
    <location>
        <begin position="28"/>
        <end position="144"/>
    </location>
</feature>
<proteinExistence type="inferred from homology"/>
<dbReference type="PANTHER" id="PTHR42973:SF39">
    <property type="entry name" value="FAD-BINDING PCMH-TYPE DOMAIN-CONTAINING PROTEIN"/>
    <property type="match status" value="1"/>
</dbReference>
<evidence type="ECO:0000256" key="4">
    <source>
        <dbReference type="ARBA" id="ARBA00022827"/>
    </source>
</evidence>
<dbReference type="Proteomes" id="UP001152646">
    <property type="component" value="Unassembled WGS sequence"/>
</dbReference>
<comment type="cofactor">
    <cofactor evidence="1">
        <name>FAD</name>
        <dbReference type="ChEBI" id="CHEBI:57692"/>
    </cofactor>
</comment>
<reference evidence="7" key="1">
    <citation type="submission" date="2021-07" db="EMBL/GenBank/DDBJ databases">
        <authorList>
            <person name="Branca A.L. A."/>
        </authorList>
    </citation>
    <scope>NUCLEOTIDE SEQUENCE</scope>
</reference>
<comment type="caution">
    <text evidence="7">The sequence shown here is derived from an EMBL/GenBank/DDBJ whole genome shotgun (WGS) entry which is preliminary data.</text>
</comment>
<evidence type="ECO:0000313" key="8">
    <source>
        <dbReference type="Proteomes" id="UP001152646"/>
    </source>
</evidence>
<dbReference type="InterPro" id="IPR016169">
    <property type="entry name" value="FAD-bd_PCMH_sub2"/>
</dbReference>
<name>A0A9W4JPR9_9EURO</name>
<keyword evidence="4" id="KW-0274">FAD</keyword>
<dbReference type="PROSITE" id="PS00862">
    <property type="entry name" value="OX2_COVAL_FAD"/>
    <property type="match status" value="1"/>
</dbReference>
<evidence type="ECO:0000259" key="6">
    <source>
        <dbReference type="PROSITE" id="PS51387"/>
    </source>
</evidence>
<accession>A0A9W4JPR9</accession>
<dbReference type="EMBL" id="CAJVPA010000208">
    <property type="protein sequence ID" value="CAG8404209.1"/>
    <property type="molecule type" value="Genomic_DNA"/>
</dbReference>
<keyword evidence="5" id="KW-0560">Oxidoreductase</keyword>
<dbReference type="AlphaFoldDB" id="A0A9W4JPR9"/>
<dbReference type="PANTHER" id="PTHR42973">
    <property type="entry name" value="BINDING OXIDOREDUCTASE, PUTATIVE (AFU_ORTHOLOGUE AFUA_1G17690)-RELATED"/>
    <property type="match status" value="1"/>
</dbReference>
<dbReference type="InterPro" id="IPR006094">
    <property type="entry name" value="Oxid_FAD_bind_N"/>
</dbReference>
<dbReference type="GO" id="GO:0016491">
    <property type="term" value="F:oxidoreductase activity"/>
    <property type="evidence" value="ECO:0007669"/>
    <property type="project" value="UniProtKB-KW"/>
</dbReference>
<dbReference type="InterPro" id="IPR006093">
    <property type="entry name" value="Oxy_OxRdtase_FAD_BS"/>
</dbReference>
<sequence length="144" mass="15648">MQIVWKDSSDEVSYDHVRLSRVFNLHQPGHFPRAVIDATSAEDIVAGVKLAIQQDCRVAVRSGGHSIFTWSLHDDSILIDLGNWKDIVVAADSNIARVTSSVTGQELNTRVQAHGLMFPAGHCPDVGLGGFLLQGGQGWNCRVS</sequence>
<dbReference type="SUPFAM" id="SSF56176">
    <property type="entry name" value="FAD-binding/transporter-associated domain-like"/>
    <property type="match status" value="1"/>
</dbReference>
<dbReference type="Pfam" id="PF01565">
    <property type="entry name" value="FAD_binding_4"/>
    <property type="match status" value="1"/>
</dbReference>
<dbReference type="Gene3D" id="3.30.465.10">
    <property type="match status" value="1"/>
</dbReference>
<evidence type="ECO:0000313" key="7">
    <source>
        <dbReference type="EMBL" id="CAG8404209.1"/>
    </source>
</evidence>
<dbReference type="InterPro" id="IPR036318">
    <property type="entry name" value="FAD-bd_PCMH-like_sf"/>
</dbReference>
<gene>
    <name evidence="7" type="ORF">PSALAMII_LOCUS8462</name>
</gene>